<protein>
    <submittedName>
        <fullName evidence="2">DUF3040 domain-containing protein</fullName>
    </submittedName>
</protein>
<feature type="region of interest" description="Disordered" evidence="1">
    <location>
        <begin position="95"/>
        <end position="115"/>
    </location>
</feature>
<dbReference type="Proteomes" id="UP000820669">
    <property type="component" value="Unassembled WGS sequence"/>
</dbReference>
<name>A0ABX1SHA0_9PSEU</name>
<evidence type="ECO:0000313" key="3">
    <source>
        <dbReference type="Proteomes" id="UP000820669"/>
    </source>
</evidence>
<dbReference type="Pfam" id="PF11239">
    <property type="entry name" value="DUF3040"/>
    <property type="match status" value="1"/>
</dbReference>
<organism evidence="2 3">
    <name type="scientific">Pseudonocardia acidicola</name>
    <dbReference type="NCBI Taxonomy" id="2724939"/>
    <lineage>
        <taxon>Bacteria</taxon>
        <taxon>Bacillati</taxon>
        <taxon>Actinomycetota</taxon>
        <taxon>Actinomycetes</taxon>
        <taxon>Pseudonocardiales</taxon>
        <taxon>Pseudonocardiaceae</taxon>
        <taxon>Pseudonocardia</taxon>
    </lineage>
</organism>
<dbReference type="EMBL" id="JAAXLA010000042">
    <property type="protein sequence ID" value="NMH99766.1"/>
    <property type="molecule type" value="Genomic_DNA"/>
</dbReference>
<comment type="caution">
    <text evidence="2">The sequence shown here is derived from an EMBL/GenBank/DDBJ whole genome shotgun (WGS) entry which is preliminary data.</text>
</comment>
<evidence type="ECO:0000256" key="1">
    <source>
        <dbReference type="SAM" id="MobiDB-lite"/>
    </source>
</evidence>
<evidence type="ECO:0000313" key="2">
    <source>
        <dbReference type="EMBL" id="NMH99766.1"/>
    </source>
</evidence>
<accession>A0ABX1SHA0</accession>
<gene>
    <name evidence="2" type="ORF">HF526_20955</name>
</gene>
<sequence>MTPPESEPRLTVGEQRRLEDLESHLVLQFPDLAEELRTGQPLLLSHSVRAPVFCGTCVLLAVALLAGGLGGVAAVAVSMLGTALVCATVHFRALRPRPQTPPAPRDAGPPATGVG</sequence>
<reference evidence="2 3" key="1">
    <citation type="submission" date="2020-04" db="EMBL/GenBank/DDBJ databases">
        <authorList>
            <person name="Klaysubun C."/>
            <person name="Duangmal K."/>
            <person name="Lipun K."/>
        </authorList>
    </citation>
    <scope>NUCLEOTIDE SEQUENCE [LARGE SCALE GENOMIC DNA]</scope>
    <source>
        <strain evidence="2 3">K10HN5</strain>
    </source>
</reference>
<keyword evidence="3" id="KW-1185">Reference proteome</keyword>
<dbReference type="RefSeq" id="WP_169383250.1">
    <property type="nucleotide sequence ID" value="NZ_JAAXLA010000042.1"/>
</dbReference>
<proteinExistence type="predicted"/>
<dbReference type="InterPro" id="IPR021401">
    <property type="entry name" value="DUF3040"/>
</dbReference>